<proteinExistence type="predicted"/>
<comment type="caution">
    <text evidence="2">The sequence shown here is derived from an EMBL/GenBank/DDBJ whole genome shotgun (WGS) entry which is preliminary data.</text>
</comment>
<evidence type="ECO:0000313" key="2">
    <source>
        <dbReference type="EMBL" id="MBW4563463.1"/>
    </source>
</evidence>
<name>A0A951UHH9_9NOST</name>
<dbReference type="InterPro" id="IPR045865">
    <property type="entry name" value="ACT-like_dom_sf"/>
</dbReference>
<dbReference type="AlphaFoldDB" id="A0A951UHH9"/>
<dbReference type="EMBL" id="JAHHHN010000013">
    <property type="protein sequence ID" value="MBW4563463.1"/>
    <property type="molecule type" value="Genomic_DNA"/>
</dbReference>
<dbReference type="Gene3D" id="3.30.70.260">
    <property type="match status" value="1"/>
</dbReference>
<protein>
    <submittedName>
        <fullName evidence="2">NIL domain-containing protein</fullName>
    </submittedName>
</protein>
<dbReference type="Proteomes" id="UP000715781">
    <property type="component" value="Unassembled WGS sequence"/>
</dbReference>
<accession>A0A951UHH9</accession>
<evidence type="ECO:0000313" key="3">
    <source>
        <dbReference type="Proteomes" id="UP000715781"/>
    </source>
</evidence>
<dbReference type="InterPro" id="IPR018449">
    <property type="entry name" value="NIL_domain"/>
</dbReference>
<gene>
    <name evidence="2" type="ORF">KME32_20425</name>
</gene>
<sequence length="112" mass="12669">MTAFNNFQLQATTRLSLVPSVHEKSNITQIRLRVYISNCYLKEPIISRLTSNHGLVVNIIRAMLQANTDREGYFDLQLRGTVPQICSGLVYLEHLNLTIIGKPNVDGDGWHC</sequence>
<evidence type="ECO:0000259" key="1">
    <source>
        <dbReference type="Pfam" id="PF09383"/>
    </source>
</evidence>
<organism evidence="2 3">
    <name type="scientific">Mojavia pulchra JT2-VF2</name>
    <dbReference type="NCBI Taxonomy" id="287848"/>
    <lineage>
        <taxon>Bacteria</taxon>
        <taxon>Bacillati</taxon>
        <taxon>Cyanobacteriota</taxon>
        <taxon>Cyanophyceae</taxon>
        <taxon>Nostocales</taxon>
        <taxon>Nostocaceae</taxon>
    </lineage>
</organism>
<dbReference type="Pfam" id="PF09383">
    <property type="entry name" value="NIL"/>
    <property type="match status" value="1"/>
</dbReference>
<dbReference type="SUPFAM" id="SSF55021">
    <property type="entry name" value="ACT-like"/>
    <property type="match status" value="1"/>
</dbReference>
<reference evidence="2" key="1">
    <citation type="submission" date="2021-05" db="EMBL/GenBank/DDBJ databases">
        <authorList>
            <person name="Pietrasiak N."/>
            <person name="Ward R."/>
            <person name="Stajich J.E."/>
            <person name="Kurbessoian T."/>
        </authorList>
    </citation>
    <scope>NUCLEOTIDE SEQUENCE</scope>
    <source>
        <strain evidence="2">JT2-VF2</strain>
    </source>
</reference>
<reference evidence="2" key="2">
    <citation type="journal article" date="2022" name="Microbiol. Resour. Announc.">
        <title>Metagenome Sequencing to Explore Phylogenomics of Terrestrial Cyanobacteria.</title>
        <authorList>
            <person name="Ward R.D."/>
            <person name="Stajich J.E."/>
            <person name="Johansen J.R."/>
            <person name="Huntemann M."/>
            <person name="Clum A."/>
            <person name="Foster B."/>
            <person name="Foster B."/>
            <person name="Roux S."/>
            <person name="Palaniappan K."/>
            <person name="Varghese N."/>
            <person name="Mukherjee S."/>
            <person name="Reddy T.B.K."/>
            <person name="Daum C."/>
            <person name="Copeland A."/>
            <person name="Chen I.A."/>
            <person name="Ivanova N.N."/>
            <person name="Kyrpides N.C."/>
            <person name="Shapiro N."/>
            <person name="Eloe-Fadrosh E.A."/>
            <person name="Pietrasiak N."/>
        </authorList>
    </citation>
    <scope>NUCLEOTIDE SEQUENCE</scope>
    <source>
        <strain evidence="2">JT2-VF2</strain>
    </source>
</reference>
<feature type="domain" description="NIL" evidence="1">
    <location>
        <begin position="31"/>
        <end position="98"/>
    </location>
</feature>